<name>A0A1F7WYV8_9BACT</name>
<evidence type="ECO:0000313" key="1">
    <source>
        <dbReference type="EMBL" id="OGM07996.1"/>
    </source>
</evidence>
<dbReference type="Proteomes" id="UP000178735">
    <property type="component" value="Unassembled WGS sequence"/>
</dbReference>
<dbReference type="Pfam" id="PF07963">
    <property type="entry name" value="N_methyl"/>
    <property type="match status" value="1"/>
</dbReference>
<evidence type="ECO:0000313" key="2">
    <source>
        <dbReference type="Proteomes" id="UP000178735"/>
    </source>
</evidence>
<dbReference type="AlphaFoldDB" id="A0A1F7WYV8"/>
<dbReference type="SUPFAM" id="SSF54523">
    <property type="entry name" value="Pili subunits"/>
    <property type="match status" value="1"/>
</dbReference>
<dbReference type="InterPro" id="IPR045584">
    <property type="entry name" value="Pilin-like"/>
</dbReference>
<comment type="caution">
    <text evidence="1">The sequence shown here is derived from an EMBL/GenBank/DDBJ whole genome shotgun (WGS) entry which is preliminary data.</text>
</comment>
<protein>
    <recommendedName>
        <fullName evidence="3">Type II secretion system protein J</fullName>
    </recommendedName>
</protein>
<dbReference type="InterPro" id="IPR012902">
    <property type="entry name" value="N_methyl_site"/>
</dbReference>
<organism evidence="1 2">
    <name type="scientific">Candidatus Wallbacteria bacterium GWC2_49_35</name>
    <dbReference type="NCBI Taxonomy" id="1817813"/>
    <lineage>
        <taxon>Bacteria</taxon>
        <taxon>Candidatus Walliibacteriota</taxon>
    </lineage>
</organism>
<reference evidence="1 2" key="1">
    <citation type="journal article" date="2016" name="Nat. Commun.">
        <title>Thousands of microbial genomes shed light on interconnected biogeochemical processes in an aquifer system.</title>
        <authorList>
            <person name="Anantharaman K."/>
            <person name="Brown C.T."/>
            <person name="Hug L.A."/>
            <person name="Sharon I."/>
            <person name="Castelle C.J."/>
            <person name="Probst A.J."/>
            <person name="Thomas B.C."/>
            <person name="Singh A."/>
            <person name="Wilkins M.J."/>
            <person name="Karaoz U."/>
            <person name="Brodie E.L."/>
            <person name="Williams K.H."/>
            <person name="Hubbard S.S."/>
            <person name="Banfield J.F."/>
        </authorList>
    </citation>
    <scope>NUCLEOTIDE SEQUENCE [LARGE SCALE GENOMIC DNA]</scope>
</reference>
<sequence length="234" mass="26468">MMNFNNIKNKNAFTMVEMLMALAVLSMLTYALYTLFSRTVKNVDIADWKSRMQTKLRTATKQLSKDIGAATYPATIKLNDTVIEKDAKWNLKFKDGNTVIKGSSDTLLEFYICTPARDIPDDTSAQKIIKCVLKANNDSAEHTRLVYEKTMEKGTAAPLDDLKKTILAEDVTYFDAKLIKAEDTSTYDAANKVKYLLRVELQCAHIRYPKTIVTEYVEIPLLVKTNSQDPNSND</sequence>
<accession>A0A1F7WYV8</accession>
<dbReference type="EMBL" id="MGFH01000031">
    <property type="protein sequence ID" value="OGM07996.1"/>
    <property type="molecule type" value="Genomic_DNA"/>
</dbReference>
<evidence type="ECO:0008006" key="3">
    <source>
        <dbReference type="Google" id="ProtNLM"/>
    </source>
</evidence>
<proteinExistence type="predicted"/>
<gene>
    <name evidence="1" type="ORF">A2008_05690</name>
</gene>
<dbReference type="NCBIfam" id="TIGR02532">
    <property type="entry name" value="IV_pilin_GFxxxE"/>
    <property type="match status" value="1"/>
</dbReference>